<dbReference type="Pfam" id="PF03466">
    <property type="entry name" value="LysR_substrate"/>
    <property type="match status" value="1"/>
</dbReference>
<evidence type="ECO:0000256" key="1">
    <source>
        <dbReference type="ARBA" id="ARBA00009437"/>
    </source>
</evidence>
<dbReference type="SUPFAM" id="SSF46785">
    <property type="entry name" value="Winged helix' DNA-binding domain"/>
    <property type="match status" value="1"/>
</dbReference>
<dbReference type="InterPro" id="IPR036388">
    <property type="entry name" value="WH-like_DNA-bd_sf"/>
</dbReference>
<evidence type="ECO:0000259" key="5">
    <source>
        <dbReference type="PROSITE" id="PS50931"/>
    </source>
</evidence>
<dbReference type="CDD" id="cd05466">
    <property type="entry name" value="PBP2_LTTR_substrate"/>
    <property type="match status" value="1"/>
</dbReference>
<dbReference type="SUPFAM" id="SSF53850">
    <property type="entry name" value="Periplasmic binding protein-like II"/>
    <property type="match status" value="1"/>
</dbReference>
<keyword evidence="7" id="KW-1185">Reference proteome</keyword>
<dbReference type="Proteomes" id="UP001501676">
    <property type="component" value="Unassembled WGS sequence"/>
</dbReference>
<organism evidence="6 7">
    <name type="scientific">Cryptosporangium minutisporangium</name>
    <dbReference type="NCBI Taxonomy" id="113569"/>
    <lineage>
        <taxon>Bacteria</taxon>
        <taxon>Bacillati</taxon>
        <taxon>Actinomycetota</taxon>
        <taxon>Actinomycetes</taxon>
        <taxon>Cryptosporangiales</taxon>
        <taxon>Cryptosporangiaceae</taxon>
        <taxon>Cryptosporangium</taxon>
    </lineage>
</organism>
<evidence type="ECO:0000313" key="7">
    <source>
        <dbReference type="Proteomes" id="UP001501676"/>
    </source>
</evidence>
<gene>
    <name evidence="6" type="ORF">GCM10020369_48360</name>
</gene>
<comment type="similarity">
    <text evidence="1">Belongs to the LysR transcriptional regulatory family.</text>
</comment>
<comment type="caution">
    <text evidence="6">The sequence shown here is derived from an EMBL/GenBank/DDBJ whole genome shotgun (WGS) entry which is preliminary data.</text>
</comment>
<dbReference type="EMBL" id="BAAAYN010000031">
    <property type="protein sequence ID" value="GAA3391234.1"/>
    <property type="molecule type" value="Genomic_DNA"/>
</dbReference>
<dbReference type="InterPro" id="IPR000847">
    <property type="entry name" value="LysR_HTH_N"/>
</dbReference>
<dbReference type="Gene3D" id="1.10.10.10">
    <property type="entry name" value="Winged helix-like DNA-binding domain superfamily/Winged helix DNA-binding domain"/>
    <property type="match status" value="1"/>
</dbReference>
<keyword evidence="3" id="KW-0238">DNA-binding</keyword>
<dbReference type="PRINTS" id="PR00039">
    <property type="entry name" value="HTHLYSR"/>
</dbReference>
<dbReference type="PROSITE" id="PS50931">
    <property type="entry name" value="HTH_LYSR"/>
    <property type="match status" value="1"/>
</dbReference>
<proteinExistence type="inferred from homology"/>
<sequence>MHLDAVRTVVAVAEAGQFRDAALDLGVTQQAVSKRIAAVETELGVRLFVRTPRGAELTADGQAFLPHAREALDAMARAIASVRTGGRALRIDVFGRRLAPADLLQAFHRAHPDVELEVVTLPTADRAVEAVRAGRVDAAFRAVAGAPDGLVAVRVLDEPLELLTGPDHPLAGAGELSPTDLAGHRIWVPGLVDGAEWTAYYAAFAAAFGLTIDADGPNFGREDALDRVGASASLATIGGAGLRVDWSARPTLRRIVLRRPTPIYPWSLVYRAGTVHPGLTALRKHLGSPRVLPDSWTPWPP</sequence>
<dbReference type="InterPro" id="IPR036390">
    <property type="entry name" value="WH_DNA-bd_sf"/>
</dbReference>
<keyword evidence="2" id="KW-0805">Transcription regulation</keyword>
<dbReference type="InterPro" id="IPR005119">
    <property type="entry name" value="LysR_subst-bd"/>
</dbReference>
<evidence type="ECO:0000256" key="4">
    <source>
        <dbReference type="ARBA" id="ARBA00023163"/>
    </source>
</evidence>
<dbReference type="Pfam" id="PF00126">
    <property type="entry name" value="HTH_1"/>
    <property type="match status" value="1"/>
</dbReference>
<protein>
    <submittedName>
        <fullName evidence="6">LysR family transcriptional regulator</fullName>
    </submittedName>
</protein>
<evidence type="ECO:0000256" key="2">
    <source>
        <dbReference type="ARBA" id="ARBA00023015"/>
    </source>
</evidence>
<evidence type="ECO:0000313" key="6">
    <source>
        <dbReference type="EMBL" id="GAA3391234.1"/>
    </source>
</evidence>
<dbReference type="RefSeq" id="WP_345730565.1">
    <property type="nucleotide sequence ID" value="NZ_BAAAYN010000031.1"/>
</dbReference>
<dbReference type="PANTHER" id="PTHR30346">
    <property type="entry name" value="TRANSCRIPTIONAL DUAL REGULATOR HCAR-RELATED"/>
    <property type="match status" value="1"/>
</dbReference>
<dbReference type="Gene3D" id="3.40.190.10">
    <property type="entry name" value="Periplasmic binding protein-like II"/>
    <property type="match status" value="2"/>
</dbReference>
<feature type="domain" description="HTH lysR-type" evidence="5">
    <location>
        <begin position="1"/>
        <end position="58"/>
    </location>
</feature>
<keyword evidence="4" id="KW-0804">Transcription</keyword>
<evidence type="ECO:0000256" key="3">
    <source>
        <dbReference type="ARBA" id="ARBA00023125"/>
    </source>
</evidence>
<accession>A0ABP6T399</accession>
<name>A0ABP6T399_9ACTN</name>
<dbReference type="PANTHER" id="PTHR30346:SF0">
    <property type="entry name" value="HCA OPERON TRANSCRIPTIONAL ACTIVATOR HCAR"/>
    <property type="match status" value="1"/>
</dbReference>
<reference evidence="7" key="1">
    <citation type="journal article" date="2019" name="Int. J. Syst. Evol. Microbiol.">
        <title>The Global Catalogue of Microorganisms (GCM) 10K type strain sequencing project: providing services to taxonomists for standard genome sequencing and annotation.</title>
        <authorList>
            <consortium name="The Broad Institute Genomics Platform"/>
            <consortium name="The Broad Institute Genome Sequencing Center for Infectious Disease"/>
            <person name="Wu L."/>
            <person name="Ma J."/>
        </authorList>
    </citation>
    <scope>NUCLEOTIDE SEQUENCE [LARGE SCALE GENOMIC DNA]</scope>
    <source>
        <strain evidence="7">JCM 9458</strain>
    </source>
</reference>